<reference evidence="1" key="1">
    <citation type="submission" date="2019-03" db="EMBL/GenBank/DDBJ databases">
        <authorList>
            <consortium name="Pathogen Informatics"/>
        </authorList>
    </citation>
    <scope>NUCLEOTIDE SEQUENCE</scope>
    <source>
        <strain evidence="1">5012STDY7626459</strain>
    </source>
</reference>
<evidence type="ECO:0008006" key="2">
    <source>
        <dbReference type="Google" id="ProtNLM"/>
    </source>
</evidence>
<proteinExistence type="predicted"/>
<dbReference type="AlphaFoldDB" id="A0A486TCI5"/>
<dbReference type="InterPro" id="IPR013320">
    <property type="entry name" value="ConA-like_dom_sf"/>
</dbReference>
<dbReference type="Gene3D" id="2.60.120.200">
    <property type="match status" value="1"/>
</dbReference>
<name>A0A486TCI5_KLEPN</name>
<dbReference type="SUPFAM" id="SSF49899">
    <property type="entry name" value="Concanavalin A-like lectins/glucanases"/>
    <property type="match status" value="1"/>
</dbReference>
<dbReference type="RefSeq" id="WP_135727929.1">
    <property type="nucleotide sequence ID" value="NZ_CAAGWZ010000002.1"/>
</dbReference>
<sequence>MGTMIRLLNAVADNDGLEIFPIPYTGVPGAKFVSETRISANLSRDISGNRVPVTLQGTPSFSDGYIRGGGGSADTYKWLKGAYAPAENSSRTMCVVARSVTGVNGDAFAFSDYNINSGCSLFIRPSDGWRAQVVVKKKNDGALSVVFPAPLPNLPVMEKTDWHFAVLVIDAENRTASFKLPALGYSTSATWTADKTIVVGARELRIAGNHVAAADSCDVAFATYHDRALTESEILQQYYAAKAYCDAVGVDIL</sequence>
<protein>
    <recommendedName>
        <fullName evidence="2">LamG domain-containing protein</fullName>
    </recommendedName>
</protein>
<accession>A0A486TCI5</accession>
<evidence type="ECO:0000313" key="1">
    <source>
        <dbReference type="EMBL" id="VGM23823.1"/>
    </source>
</evidence>
<organism evidence="1">
    <name type="scientific">Klebsiella pneumoniae</name>
    <dbReference type="NCBI Taxonomy" id="573"/>
    <lineage>
        <taxon>Bacteria</taxon>
        <taxon>Pseudomonadati</taxon>
        <taxon>Pseudomonadota</taxon>
        <taxon>Gammaproteobacteria</taxon>
        <taxon>Enterobacterales</taxon>
        <taxon>Enterobacteriaceae</taxon>
        <taxon>Klebsiella/Raoultella group</taxon>
        <taxon>Klebsiella</taxon>
        <taxon>Klebsiella pneumoniae complex</taxon>
    </lineage>
</organism>
<dbReference type="EMBL" id="CAAHDB010000011">
    <property type="protein sequence ID" value="VGM23823.1"/>
    <property type="molecule type" value="Genomic_DNA"/>
</dbReference>
<gene>
    <name evidence="1" type="ORF">SAMEA4873655_03701</name>
</gene>